<accession>A0A162AI08</accession>
<comment type="caution">
    <text evidence="1">The sequence shown here is derived from an EMBL/GenBank/DDBJ whole genome shotgun (WGS) entry which is preliminary data.</text>
</comment>
<proteinExistence type="predicted"/>
<dbReference type="EMBL" id="LNRQ01000003">
    <property type="protein sequence ID" value="KZN01353.1"/>
    <property type="molecule type" value="Genomic_DNA"/>
</dbReference>
<protein>
    <submittedName>
        <fullName evidence="1">Uncharacterized protein</fullName>
    </submittedName>
</protein>
<sequence length="55" mass="5799">MAPPGAHHTSVVTYSFQLHLVATEVANEVATEVAKVATAVATSFATFATYSFQLN</sequence>
<dbReference type="Gramene" id="KZN01353">
    <property type="protein sequence ID" value="KZN01353"/>
    <property type="gene ID" value="DCAR_010107"/>
</dbReference>
<name>A0A162AI08_DAUCS</name>
<reference evidence="1" key="1">
    <citation type="journal article" date="2016" name="Nat. Genet.">
        <title>A high-quality carrot genome assembly provides new insights into carotenoid accumulation and asterid genome evolution.</title>
        <authorList>
            <person name="Iorizzo M."/>
            <person name="Ellison S."/>
            <person name="Senalik D."/>
            <person name="Zeng P."/>
            <person name="Satapoomin P."/>
            <person name="Huang J."/>
            <person name="Bowman M."/>
            <person name="Iovene M."/>
            <person name="Sanseverino W."/>
            <person name="Cavagnaro P."/>
            <person name="Yildiz M."/>
            <person name="Macko-Podgorni A."/>
            <person name="Moranska E."/>
            <person name="Grzebelus E."/>
            <person name="Grzebelus D."/>
            <person name="Ashrafi H."/>
            <person name="Zheng Z."/>
            <person name="Cheng S."/>
            <person name="Spooner D."/>
            <person name="Van Deynze A."/>
            <person name="Simon P."/>
        </authorList>
    </citation>
    <scope>NUCLEOTIDE SEQUENCE [LARGE SCALE GENOMIC DNA]</scope>
    <source>
        <tissue evidence="1">Leaf</tissue>
    </source>
</reference>
<organism evidence="1">
    <name type="scientific">Daucus carota subsp. sativus</name>
    <name type="common">Carrot</name>
    <dbReference type="NCBI Taxonomy" id="79200"/>
    <lineage>
        <taxon>Eukaryota</taxon>
        <taxon>Viridiplantae</taxon>
        <taxon>Streptophyta</taxon>
        <taxon>Embryophyta</taxon>
        <taxon>Tracheophyta</taxon>
        <taxon>Spermatophyta</taxon>
        <taxon>Magnoliopsida</taxon>
        <taxon>eudicotyledons</taxon>
        <taxon>Gunneridae</taxon>
        <taxon>Pentapetalae</taxon>
        <taxon>asterids</taxon>
        <taxon>campanulids</taxon>
        <taxon>Apiales</taxon>
        <taxon>Apiaceae</taxon>
        <taxon>Apioideae</taxon>
        <taxon>Scandiceae</taxon>
        <taxon>Daucinae</taxon>
        <taxon>Daucus</taxon>
        <taxon>Daucus sect. Daucus</taxon>
    </lineage>
</organism>
<evidence type="ECO:0000313" key="1">
    <source>
        <dbReference type="EMBL" id="KZN01353.1"/>
    </source>
</evidence>
<gene>
    <name evidence="1" type="ORF">DCAR_010107</name>
</gene>
<dbReference type="AlphaFoldDB" id="A0A162AI08"/>